<reference evidence="2 3" key="1">
    <citation type="submission" date="2014-03" db="EMBL/GenBank/DDBJ databases">
        <title>Genomics of Bifidobacteria.</title>
        <authorList>
            <person name="Ventura M."/>
            <person name="Milani C."/>
            <person name="Lugli G.A."/>
        </authorList>
    </citation>
    <scope>NUCLEOTIDE SEQUENCE [LARGE SCALE GENOMIC DNA]</scope>
    <source>
        <strain evidence="2 3">LMG 21589</strain>
    </source>
</reference>
<protein>
    <submittedName>
        <fullName evidence="2">Uncharacterized protein</fullName>
    </submittedName>
</protein>
<proteinExistence type="predicted"/>
<evidence type="ECO:0000313" key="3">
    <source>
        <dbReference type="Proteomes" id="UP000029033"/>
    </source>
</evidence>
<organism evidence="2 3">
    <name type="scientific">Bifidobacterium scardovii</name>
    <dbReference type="NCBI Taxonomy" id="158787"/>
    <lineage>
        <taxon>Bacteria</taxon>
        <taxon>Bacillati</taxon>
        <taxon>Actinomycetota</taxon>
        <taxon>Actinomycetes</taxon>
        <taxon>Bifidobacteriales</taxon>
        <taxon>Bifidobacteriaceae</taxon>
        <taxon>Bifidobacterium</taxon>
    </lineage>
</organism>
<gene>
    <name evidence="2" type="ORF">BSCA_1102</name>
</gene>
<name>A0A087DJV7_9BIFI</name>
<sequence>MWLRRPMAAAGARTVTRMPFDMADKGGIRDGTGSALFASVPRRGGPPRFFRMRGACPRWRGLSRLPDLQRQFLRCLPPLAGLGVVEKLRCQAFDQPSGATRHLTPTARRRHAFDTPGLRSVVVGAYIIILVNHRPLVGGVCSTKFGSPSQRRLRDSCPSRGGPRKRRMLLCLCAGLFYCPADTDQSVPNGWINGRSRKERHEEARKGSGGRRAYGAVP</sequence>
<accession>A0A087DJV7</accession>
<dbReference type="STRING" id="158787.BSCA_1102"/>
<dbReference type="Proteomes" id="UP000029033">
    <property type="component" value="Unassembled WGS sequence"/>
</dbReference>
<feature type="region of interest" description="Disordered" evidence="1">
    <location>
        <begin position="189"/>
        <end position="218"/>
    </location>
</feature>
<evidence type="ECO:0000313" key="2">
    <source>
        <dbReference type="EMBL" id="KFI95807.1"/>
    </source>
</evidence>
<comment type="caution">
    <text evidence="2">The sequence shown here is derived from an EMBL/GenBank/DDBJ whole genome shotgun (WGS) entry which is preliminary data.</text>
</comment>
<evidence type="ECO:0000256" key="1">
    <source>
        <dbReference type="SAM" id="MobiDB-lite"/>
    </source>
</evidence>
<keyword evidence="3" id="KW-1185">Reference proteome</keyword>
<dbReference type="EMBL" id="JGZO01000001">
    <property type="protein sequence ID" value="KFI95807.1"/>
    <property type="molecule type" value="Genomic_DNA"/>
</dbReference>
<dbReference type="AlphaFoldDB" id="A0A087DJV7"/>